<sequence>MQKNRNRIYRSYQTQMIFISKTCLKIINNQMRDNSNYFKCIKKNNETKINETLCQIDLLNGSLRN</sequence>
<accession>A0A3M7RK96</accession>
<organism evidence="1 2">
    <name type="scientific">Brachionus plicatilis</name>
    <name type="common">Marine rotifer</name>
    <name type="synonym">Brachionus muelleri</name>
    <dbReference type="NCBI Taxonomy" id="10195"/>
    <lineage>
        <taxon>Eukaryota</taxon>
        <taxon>Metazoa</taxon>
        <taxon>Spiralia</taxon>
        <taxon>Gnathifera</taxon>
        <taxon>Rotifera</taxon>
        <taxon>Eurotatoria</taxon>
        <taxon>Monogononta</taxon>
        <taxon>Pseudotrocha</taxon>
        <taxon>Ploima</taxon>
        <taxon>Brachionidae</taxon>
        <taxon>Brachionus</taxon>
    </lineage>
</organism>
<gene>
    <name evidence="1" type="ORF">BpHYR1_051370</name>
</gene>
<proteinExistence type="predicted"/>
<evidence type="ECO:0000313" key="2">
    <source>
        <dbReference type="Proteomes" id="UP000276133"/>
    </source>
</evidence>
<name>A0A3M7RK96_BRAPC</name>
<dbReference type="EMBL" id="REGN01003200">
    <property type="protein sequence ID" value="RNA23899.1"/>
    <property type="molecule type" value="Genomic_DNA"/>
</dbReference>
<dbReference type="Proteomes" id="UP000276133">
    <property type="component" value="Unassembled WGS sequence"/>
</dbReference>
<evidence type="ECO:0000313" key="1">
    <source>
        <dbReference type="EMBL" id="RNA23899.1"/>
    </source>
</evidence>
<comment type="caution">
    <text evidence="1">The sequence shown here is derived from an EMBL/GenBank/DDBJ whole genome shotgun (WGS) entry which is preliminary data.</text>
</comment>
<dbReference type="AlphaFoldDB" id="A0A3M7RK96"/>
<protein>
    <submittedName>
        <fullName evidence="1">Uncharacterized protein</fullName>
    </submittedName>
</protein>
<reference evidence="1 2" key="1">
    <citation type="journal article" date="2018" name="Sci. Rep.">
        <title>Genomic signatures of local adaptation to the degree of environmental predictability in rotifers.</title>
        <authorList>
            <person name="Franch-Gras L."/>
            <person name="Hahn C."/>
            <person name="Garcia-Roger E.M."/>
            <person name="Carmona M.J."/>
            <person name="Serra M."/>
            <person name="Gomez A."/>
        </authorList>
    </citation>
    <scope>NUCLEOTIDE SEQUENCE [LARGE SCALE GENOMIC DNA]</scope>
    <source>
        <strain evidence="1">HYR1</strain>
    </source>
</reference>
<keyword evidence="2" id="KW-1185">Reference proteome</keyword>